<dbReference type="AlphaFoldDB" id="A0A1U7K371"/>
<evidence type="ECO:0000313" key="1">
    <source>
        <dbReference type="EMBL" id="PSS03524.1"/>
    </source>
</evidence>
<reference evidence="1 2" key="1">
    <citation type="submission" date="2018-02" db="EMBL/GenBank/DDBJ databases">
        <title>Genome sequence of the basidiomycete white-rot fungus Phlebia centrifuga.</title>
        <authorList>
            <person name="Granchi Z."/>
            <person name="Peng M."/>
            <person name="de Vries R.P."/>
            <person name="Hilden K."/>
            <person name="Makela M.R."/>
            <person name="Grigoriev I."/>
            <person name="Riley R."/>
        </authorList>
    </citation>
    <scope>NUCLEOTIDE SEQUENCE [LARGE SCALE GENOMIC DNA]</scope>
    <source>
        <strain evidence="1 2">FBCC195</strain>
    </source>
</reference>
<organism evidence="1 2">
    <name type="scientific">Hermanssonia centrifuga</name>
    <dbReference type="NCBI Taxonomy" id="98765"/>
    <lineage>
        <taxon>Eukaryota</taxon>
        <taxon>Fungi</taxon>
        <taxon>Dikarya</taxon>
        <taxon>Basidiomycota</taxon>
        <taxon>Agaricomycotina</taxon>
        <taxon>Agaricomycetes</taxon>
        <taxon>Polyporales</taxon>
        <taxon>Meruliaceae</taxon>
        <taxon>Hermanssonia</taxon>
    </lineage>
</organism>
<dbReference type="EMBL" id="MLYV02000384">
    <property type="protein sequence ID" value="PSS03524.1"/>
    <property type="molecule type" value="Genomic_DNA"/>
</dbReference>
<dbReference type="Proteomes" id="UP000186601">
    <property type="component" value="Unassembled WGS sequence"/>
</dbReference>
<sequence>MQEIFEQRTKQKKNALAKLRHHERINEGKWRSPKVPRLLLPFWEIARYARLLSRKLSKKAKRLVDQSAAMWCLFEDRGADSSV</sequence>
<gene>
    <name evidence="1" type="ORF">PHLCEN_2v3976</name>
</gene>
<accession>A0A1U7K371</accession>
<proteinExistence type="predicted"/>
<keyword evidence="2" id="KW-1185">Reference proteome</keyword>
<evidence type="ECO:0000313" key="2">
    <source>
        <dbReference type="Proteomes" id="UP000186601"/>
    </source>
</evidence>
<dbReference type="STRING" id="98765.A0A1U7K371"/>
<comment type="caution">
    <text evidence="1">The sequence shown here is derived from an EMBL/GenBank/DDBJ whole genome shotgun (WGS) entry which is preliminary data.</text>
</comment>
<name>A0A1U7K371_9APHY</name>
<protein>
    <submittedName>
        <fullName evidence="1">Uncharacterized protein</fullName>
    </submittedName>
</protein>